<feature type="compositionally biased region" description="Low complexity" evidence="1">
    <location>
        <begin position="437"/>
        <end position="463"/>
    </location>
</feature>
<evidence type="ECO:0000259" key="2">
    <source>
        <dbReference type="PROSITE" id="PS50097"/>
    </source>
</evidence>
<dbReference type="SMART" id="SM00225">
    <property type="entry name" value="BTB"/>
    <property type="match status" value="1"/>
</dbReference>
<evidence type="ECO:0000256" key="1">
    <source>
        <dbReference type="SAM" id="MobiDB-lite"/>
    </source>
</evidence>
<feature type="compositionally biased region" description="Low complexity" evidence="1">
    <location>
        <begin position="402"/>
        <end position="417"/>
    </location>
</feature>
<dbReference type="AlphaFoldDB" id="A0AAW0YZM0"/>
<feature type="region of interest" description="Disordered" evidence="1">
    <location>
        <begin position="1"/>
        <end position="20"/>
    </location>
</feature>
<dbReference type="GeneID" id="92180251"/>
<dbReference type="Proteomes" id="UP001388673">
    <property type="component" value="Unassembled WGS sequence"/>
</dbReference>
<organism evidence="3 4">
    <name type="scientific">Kwoniella newhampshirensis</name>
    <dbReference type="NCBI Taxonomy" id="1651941"/>
    <lineage>
        <taxon>Eukaryota</taxon>
        <taxon>Fungi</taxon>
        <taxon>Dikarya</taxon>
        <taxon>Basidiomycota</taxon>
        <taxon>Agaricomycotina</taxon>
        <taxon>Tremellomycetes</taxon>
        <taxon>Tremellales</taxon>
        <taxon>Cryptococcaceae</taxon>
        <taxon>Kwoniella</taxon>
    </lineage>
</organism>
<evidence type="ECO:0000313" key="3">
    <source>
        <dbReference type="EMBL" id="KAK8858764.1"/>
    </source>
</evidence>
<reference evidence="3 4" key="1">
    <citation type="journal article" date="2024" name="bioRxiv">
        <title>Comparative genomics of Cryptococcus and Kwoniella reveals pathogenesis evolution and contrasting karyotype dynamics via intercentromeric recombination or chromosome fusion.</title>
        <authorList>
            <person name="Coelho M.A."/>
            <person name="David-Palma M."/>
            <person name="Shea T."/>
            <person name="Bowers K."/>
            <person name="McGinley-Smith S."/>
            <person name="Mohammad A.W."/>
            <person name="Gnirke A."/>
            <person name="Yurkov A.M."/>
            <person name="Nowrousian M."/>
            <person name="Sun S."/>
            <person name="Cuomo C.A."/>
            <person name="Heitman J."/>
        </authorList>
    </citation>
    <scope>NUCLEOTIDE SEQUENCE [LARGE SCALE GENOMIC DNA]</scope>
    <source>
        <strain evidence="3 4">CBS 13917</strain>
    </source>
</reference>
<comment type="caution">
    <text evidence="3">The sequence shown here is derived from an EMBL/GenBank/DDBJ whole genome shotgun (WGS) entry which is preliminary data.</text>
</comment>
<dbReference type="InterPro" id="IPR011333">
    <property type="entry name" value="SKP1/BTB/POZ_sf"/>
</dbReference>
<accession>A0AAW0YZM0</accession>
<dbReference type="Pfam" id="PF00651">
    <property type="entry name" value="BTB"/>
    <property type="match status" value="1"/>
</dbReference>
<gene>
    <name evidence="3" type="ORF">IAR55_002993</name>
</gene>
<dbReference type="RefSeq" id="XP_066803605.1">
    <property type="nucleotide sequence ID" value="XM_066946104.1"/>
</dbReference>
<dbReference type="CDD" id="cd18186">
    <property type="entry name" value="BTB_POZ_ZBTB_KLHL-like"/>
    <property type="match status" value="1"/>
</dbReference>
<dbReference type="EMBL" id="JBCAWK010000005">
    <property type="protein sequence ID" value="KAK8858764.1"/>
    <property type="molecule type" value="Genomic_DNA"/>
</dbReference>
<feature type="domain" description="BTB" evidence="2">
    <location>
        <begin position="276"/>
        <end position="340"/>
    </location>
</feature>
<dbReference type="SUPFAM" id="SSF54695">
    <property type="entry name" value="POZ domain"/>
    <property type="match status" value="1"/>
</dbReference>
<evidence type="ECO:0000313" key="4">
    <source>
        <dbReference type="Proteomes" id="UP001388673"/>
    </source>
</evidence>
<dbReference type="KEGG" id="kne:92180251"/>
<protein>
    <recommendedName>
        <fullName evidence="2">BTB domain-containing protein</fullName>
    </recommendedName>
</protein>
<name>A0AAW0YZM0_9TREE</name>
<feature type="region of interest" description="Disordered" evidence="1">
    <location>
        <begin position="386"/>
        <end position="554"/>
    </location>
</feature>
<sequence length="652" mass="72769">MPQVISSLPPDYIQQTGRMPGTFDPETFELPVCRLQRLKCHVEDTMTGLWQIESEMSHPEDLPEILSRGWVTMKGSYKLDLARTIPQPHSPKSTVADIADASPPDIGFPHTLSLYITAIDFESQPIDCSFTAGVFVGIMPLRSNVGQRFAETKYVWSYTTEFEFSTDNDYCAVELPLLSKLLDENQGLRDDDGFVLCIWLGEHWTARYGFKVPDPTISRMIRGLGRLFDRDTGDVRFVCLEHAVDNSSVNQDDIRGSPDESGLSLSGSVAKPRPAILSRKRILYAHSEFLEENSEYFKDLLTSGFSESKRYTTIVVDNASFDTLFWVLRYLYTNELYFNDREEDIRLLIERQRLDEYEISKLLAHGSAHYLGSSEWEYHKLPSEGEMESESINDPDYDARTVKSVSSVGTSVSRRGTQGPVKIEERLDDDRSTSSCAPAKSNPSSSTSKTASTVSRTSSTNARPPSSAVSSQAGSKISASSSGTTLEHSSSTPTRPVPSSKSVNAASKITSPAAKAGSGAHSNAKSPLPRNHQHYPLPRLQGEPDPHPHPTPQPQAASALEVYMLADRYRLDALKGLAKEHIVEKMTEENCMPMAFASYRYDDLHSEVLDYVTYNWTSVKASPNFLKCIQEVREDVWGECGPLVLHNIYMRL</sequence>
<feature type="compositionally biased region" description="Low complexity" evidence="1">
    <location>
        <begin position="470"/>
        <end position="503"/>
    </location>
</feature>
<dbReference type="PANTHER" id="PTHR24413">
    <property type="entry name" value="SPECKLE-TYPE POZ PROTEIN"/>
    <property type="match status" value="1"/>
</dbReference>
<proteinExistence type="predicted"/>
<feature type="compositionally biased region" description="Acidic residues" evidence="1">
    <location>
        <begin position="386"/>
        <end position="396"/>
    </location>
</feature>
<dbReference type="PROSITE" id="PS50097">
    <property type="entry name" value="BTB"/>
    <property type="match status" value="1"/>
</dbReference>
<keyword evidence="4" id="KW-1185">Reference proteome</keyword>
<dbReference type="InterPro" id="IPR000210">
    <property type="entry name" value="BTB/POZ_dom"/>
</dbReference>
<feature type="compositionally biased region" description="Basic and acidic residues" evidence="1">
    <location>
        <begin position="422"/>
        <end position="432"/>
    </location>
</feature>
<dbReference type="Gene3D" id="3.30.710.10">
    <property type="entry name" value="Potassium Channel Kv1.1, Chain A"/>
    <property type="match status" value="2"/>
</dbReference>